<dbReference type="AlphaFoldDB" id="A0A0C9YN77"/>
<evidence type="ECO:0000313" key="3">
    <source>
        <dbReference type="EMBL" id="KIK11737.1"/>
    </source>
</evidence>
<feature type="region of interest" description="Disordered" evidence="1">
    <location>
        <begin position="126"/>
        <end position="221"/>
    </location>
</feature>
<accession>A0A0C9YN77</accession>
<proteinExistence type="predicted"/>
<evidence type="ECO:0000259" key="2">
    <source>
        <dbReference type="Pfam" id="PF20149"/>
    </source>
</evidence>
<reference evidence="3 4" key="1">
    <citation type="submission" date="2014-04" db="EMBL/GenBank/DDBJ databases">
        <authorList>
            <consortium name="DOE Joint Genome Institute"/>
            <person name="Kuo A."/>
            <person name="Kohler A."/>
            <person name="Costa M.D."/>
            <person name="Nagy L.G."/>
            <person name="Floudas D."/>
            <person name="Copeland A."/>
            <person name="Barry K.W."/>
            <person name="Cichocki N."/>
            <person name="Veneault-Fourrey C."/>
            <person name="LaButti K."/>
            <person name="Lindquist E.A."/>
            <person name="Lipzen A."/>
            <person name="Lundell T."/>
            <person name="Morin E."/>
            <person name="Murat C."/>
            <person name="Sun H."/>
            <person name="Tunlid A."/>
            <person name="Henrissat B."/>
            <person name="Grigoriev I.V."/>
            <person name="Hibbett D.S."/>
            <person name="Martin F."/>
            <person name="Nordberg H.P."/>
            <person name="Cantor M.N."/>
            <person name="Hua S.X."/>
        </authorList>
    </citation>
    <scope>NUCLEOTIDE SEQUENCE [LARGE SCALE GENOMIC DNA]</scope>
    <source>
        <strain evidence="3 4">441</strain>
    </source>
</reference>
<sequence length="691" mass="76868">MDSKTQRKLSSDICPANDAAGKELRRSKRSSRGIGGALRQMEIIQSIQTAPREPRNAEMRRIKDTLSQQPENLFAPSKPSRKKGKGPQELIEDMEIPYIPPVPPSSVLLRKQPAGSKKLFGFYDSRDFSLPPFTQPDRLSSCHPPSEQDDDDGVEGIAKGVASLSSEDGEMVNSRCGKDGEQFDSAQGARRHPETALVDGSDDEPEVLSKRRHTQRQVLDSDDINMDHEARVDQAPSPVDQSASWFQFSEDKDDDSCHLLFAKAARLNSEQHSNIDIQAPLPEDDDHGLLFLHPRSELLPETTCSSTLSVKQRGNNANVQTRDGTHLKYRWSKIFQNHFRPNDPPALQPPSSGKYLRSIRLSHPVAMVVVPLLCVLGKYQNSEPHDDSDSEASHDVLFKHHSHNGVPRAPDPVYLESLASKSWTDRGTGAPVTVQNPNINEVQHSVKTELRTGTNNDPTTLKFYDTMWKAILNCAKLLSRLDAVIGNAFPEWHIYINQKVHEFITQAIAELKEDGVQPDESFLRKHQHHMSDLLADHILGLYNDLTEGTKYIHSDCDEEGKFNNFSSTALRDLCVMGYYIGKSSLAASFPDIFGKDLPAGVLAFAMTALTGALDEYSTGSFVAVKFRHEGYSKVNEQFLDMISNIENVPHCLRSLQRVLRNIAIQGCAKNPAIGNGTVAASGRRNFTAYLD</sequence>
<dbReference type="Pfam" id="PF20149">
    <property type="entry name" value="DUF6532"/>
    <property type="match status" value="1"/>
</dbReference>
<feature type="compositionally biased region" description="Basic and acidic residues" evidence="1">
    <location>
        <begin position="52"/>
        <end position="64"/>
    </location>
</feature>
<protein>
    <submittedName>
        <fullName evidence="3">Unplaced genomic scaffold scaffold_480, whole genome shotgun sequence</fullName>
    </submittedName>
</protein>
<organism evidence="3 4">
    <name type="scientific">Pisolithus microcarpus 441</name>
    <dbReference type="NCBI Taxonomy" id="765257"/>
    <lineage>
        <taxon>Eukaryota</taxon>
        <taxon>Fungi</taxon>
        <taxon>Dikarya</taxon>
        <taxon>Basidiomycota</taxon>
        <taxon>Agaricomycotina</taxon>
        <taxon>Agaricomycetes</taxon>
        <taxon>Agaricomycetidae</taxon>
        <taxon>Boletales</taxon>
        <taxon>Sclerodermatineae</taxon>
        <taxon>Pisolithaceae</taxon>
        <taxon>Pisolithus</taxon>
    </lineage>
</organism>
<keyword evidence="4" id="KW-1185">Reference proteome</keyword>
<feature type="domain" description="DUF6532" evidence="2">
    <location>
        <begin position="542"/>
        <end position="643"/>
    </location>
</feature>
<dbReference type="HOGENOM" id="CLU_398540_0_0_1"/>
<dbReference type="InterPro" id="IPR045341">
    <property type="entry name" value="DUF6532"/>
</dbReference>
<gene>
    <name evidence="3" type="ORF">PISMIDRAFT_19272</name>
</gene>
<dbReference type="EMBL" id="KN834164">
    <property type="protein sequence ID" value="KIK11737.1"/>
    <property type="molecule type" value="Genomic_DNA"/>
</dbReference>
<dbReference type="STRING" id="765257.A0A0C9YN77"/>
<evidence type="ECO:0000256" key="1">
    <source>
        <dbReference type="SAM" id="MobiDB-lite"/>
    </source>
</evidence>
<feature type="region of interest" description="Disordered" evidence="1">
    <location>
        <begin position="1"/>
        <end position="99"/>
    </location>
</feature>
<dbReference type="OrthoDB" id="2678336at2759"/>
<dbReference type="Proteomes" id="UP000054018">
    <property type="component" value="Unassembled WGS sequence"/>
</dbReference>
<evidence type="ECO:0000313" key="4">
    <source>
        <dbReference type="Proteomes" id="UP000054018"/>
    </source>
</evidence>
<reference evidence="4" key="2">
    <citation type="submission" date="2015-01" db="EMBL/GenBank/DDBJ databases">
        <title>Evolutionary Origins and Diversification of the Mycorrhizal Mutualists.</title>
        <authorList>
            <consortium name="DOE Joint Genome Institute"/>
            <consortium name="Mycorrhizal Genomics Consortium"/>
            <person name="Kohler A."/>
            <person name="Kuo A."/>
            <person name="Nagy L.G."/>
            <person name="Floudas D."/>
            <person name="Copeland A."/>
            <person name="Barry K.W."/>
            <person name="Cichocki N."/>
            <person name="Veneault-Fourrey C."/>
            <person name="LaButti K."/>
            <person name="Lindquist E.A."/>
            <person name="Lipzen A."/>
            <person name="Lundell T."/>
            <person name="Morin E."/>
            <person name="Murat C."/>
            <person name="Riley R."/>
            <person name="Ohm R."/>
            <person name="Sun H."/>
            <person name="Tunlid A."/>
            <person name="Henrissat B."/>
            <person name="Grigoriev I.V."/>
            <person name="Hibbett D.S."/>
            <person name="Martin F."/>
        </authorList>
    </citation>
    <scope>NUCLEOTIDE SEQUENCE [LARGE SCALE GENOMIC DNA]</scope>
    <source>
        <strain evidence="4">441</strain>
    </source>
</reference>
<name>A0A0C9YN77_9AGAM</name>